<dbReference type="Proteomes" id="UP000178092">
    <property type="component" value="Unassembled WGS sequence"/>
</dbReference>
<protein>
    <submittedName>
        <fullName evidence="2">Uncharacterized protein</fullName>
    </submittedName>
</protein>
<proteinExistence type="predicted"/>
<gene>
    <name evidence="2" type="ORF">A3C04_02855</name>
</gene>
<keyword evidence="1" id="KW-1133">Transmembrane helix</keyword>
<keyword evidence="1" id="KW-0812">Transmembrane</keyword>
<keyword evidence="1" id="KW-0472">Membrane</keyword>
<reference evidence="2 3" key="1">
    <citation type="journal article" date="2016" name="Nat. Commun.">
        <title>Thousands of microbial genomes shed light on interconnected biogeochemical processes in an aquifer system.</title>
        <authorList>
            <person name="Anantharaman K."/>
            <person name="Brown C.T."/>
            <person name="Hug L.A."/>
            <person name="Sharon I."/>
            <person name="Castelle C.J."/>
            <person name="Probst A.J."/>
            <person name="Thomas B.C."/>
            <person name="Singh A."/>
            <person name="Wilkins M.J."/>
            <person name="Karaoz U."/>
            <person name="Brodie E.L."/>
            <person name="Williams K.H."/>
            <person name="Hubbard S.S."/>
            <person name="Banfield J.F."/>
        </authorList>
    </citation>
    <scope>NUCLEOTIDE SEQUENCE [LARGE SCALE GENOMIC DNA]</scope>
</reference>
<evidence type="ECO:0000313" key="2">
    <source>
        <dbReference type="EMBL" id="OHA67850.1"/>
    </source>
</evidence>
<name>A0A1G2R4R2_9BACT</name>
<evidence type="ECO:0000313" key="3">
    <source>
        <dbReference type="Proteomes" id="UP000178092"/>
    </source>
</evidence>
<accession>A0A1G2R4R2</accession>
<dbReference type="AlphaFoldDB" id="A0A1G2R4R2"/>
<comment type="caution">
    <text evidence="2">The sequence shown here is derived from an EMBL/GenBank/DDBJ whole genome shotgun (WGS) entry which is preliminary data.</text>
</comment>
<evidence type="ECO:0000256" key="1">
    <source>
        <dbReference type="SAM" id="Phobius"/>
    </source>
</evidence>
<sequence length="203" mass="23031">MNFLRPNSQTHWQYLAILAGLGLLAASAIWWVGRYQKLDDPWQSFSVVSPAPWVTNELESWQTYRNEEYGFEFQYPTTLSPQVSQGALGSFSLSLSDGTFHSFFVEIGAENNPEIEGLIYPKPSSYDSIASYQVRLGSVTWEKTEVQEYPREGLGMPGSITSYWIKRGGNVYVVGCINCVEKIFGKERMDIFEGIVASFRFMD</sequence>
<organism evidence="2 3">
    <name type="scientific">Candidatus Wildermuthbacteria bacterium RIFCSPHIGHO2_02_FULL_45_25</name>
    <dbReference type="NCBI Taxonomy" id="1802450"/>
    <lineage>
        <taxon>Bacteria</taxon>
        <taxon>Candidatus Wildermuthiibacteriota</taxon>
    </lineage>
</organism>
<dbReference type="EMBL" id="MHTV01000002">
    <property type="protein sequence ID" value="OHA67850.1"/>
    <property type="molecule type" value="Genomic_DNA"/>
</dbReference>
<feature type="transmembrane region" description="Helical" evidence="1">
    <location>
        <begin position="12"/>
        <end position="33"/>
    </location>
</feature>